<dbReference type="Proteomes" id="UP000734854">
    <property type="component" value="Unassembled WGS sequence"/>
</dbReference>
<keyword evidence="2" id="KW-0808">Transferase</keyword>
<dbReference type="Gene3D" id="3.40.50.150">
    <property type="entry name" value="Vaccinia Virus protein VP39"/>
    <property type="match status" value="1"/>
</dbReference>
<dbReference type="Pfam" id="PF08100">
    <property type="entry name" value="Dimerisation"/>
    <property type="match status" value="1"/>
</dbReference>
<sequence>MLLVCSINELPESLVRGTHRKWRKLVKDLTIPRRHVMQKLAVTMLNIIDHLHIEVVIENVRKAAFWKEFAREVSQCRDYPDFGRMLLMLQTMILPCYIDNTWLLNNLSTWKDKCQNAQSAGSIETLIEELMDSIFWVKINELWNAPMQPELGLEWKTWRQDAMKLFFSCPSTYVYGNTGPNNVSGSLVVGNEASGRYSKLEICKAEICATPKLSQNNVIEVDFKSYQESIKSQPPCKSYKVEELNTVAGSSESQSLAKTCNWFVDDGSDVKLIQSSQGDIFPKTVRENRVLLYTQNELEGEELTRKLNDKRIRLNGNRKLQQAKGNTAMEEELAALGDVWHHTFSYITSMSLKCAVDLRIPDAIHSHGGAITLPALAVALSVPPSKLPPLRRLMRTLVQTGCFSKRRLSDGGDETYSLTRLSALLVSSNSATVSPFVQGMLHPLLIDSWHSLGRWFRDDADGSPPTPFAADHGKRFFEAVRERREFAAEFNAAMASDSRTVGELLVKHHADVFDGARSMVDVGGCTGALAAIVAEAFPHVKCTVLDLPHVVASVAVDAQTPTNLDFVGGDMFELIPSADLLILKWILHAWNDEESIKILKRCKEAIPCRERGGKVVVIDIVLREEEATESPFFFDMLMMTVSGGIEREEREWKKIFAGAGFSEYKLRDLGVRSLIELYP</sequence>
<protein>
    <submittedName>
        <fullName evidence="6">Uncharacterized protein</fullName>
    </submittedName>
</protein>
<dbReference type="InterPro" id="IPR001077">
    <property type="entry name" value="COMT_C"/>
</dbReference>
<dbReference type="GO" id="GO:0008171">
    <property type="term" value="F:O-methyltransferase activity"/>
    <property type="evidence" value="ECO:0007669"/>
    <property type="project" value="InterPro"/>
</dbReference>
<feature type="domain" description="O-methyltransferase dimerisation" evidence="5">
    <location>
        <begin position="340"/>
        <end position="428"/>
    </location>
</feature>
<dbReference type="GO" id="GO:0046983">
    <property type="term" value="F:protein dimerization activity"/>
    <property type="evidence" value="ECO:0007669"/>
    <property type="project" value="InterPro"/>
</dbReference>
<dbReference type="InterPro" id="IPR012967">
    <property type="entry name" value="COMT_dimerisation"/>
</dbReference>
<reference evidence="6 7" key="1">
    <citation type="submission" date="2020-08" db="EMBL/GenBank/DDBJ databases">
        <title>Plant Genome Project.</title>
        <authorList>
            <person name="Zhang R.-G."/>
        </authorList>
    </citation>
    <scope>NUCLEOTIDE SEQUENCE [LARGE SCALE GENOMIC DNA]</scope>
    <source>
        <tissue evidence="6">Rhizome</tissue>
    </source>
</reference>
<dbReference type="EMBL" id="JACMSC010000014">
    <property type="protein sequence ID" value="KAG6489891.1"/>
    <property type="molecule type" value="Genomic_DNA"/>
</dbReference>
<keyword evidence="3" id="KW-0949">S-adenosyl-L-methionine</keyword>
<evidence type="ECO:0000313" key="6">
    <source>
        <dbReference type="EMBL" id="KAG6489891.1"/>
    </source>
</evidence>
<evidence type="ECO:0000256" key="1">
    <source>
        <dbReference type="ARBA" id="ARBA00022603"/>
    </source>
</evidence>
<keyword evidence="7" id="KW-1185">Reference proteome</keyword>
<organism evidence="6 7">
    <name type="scientific">Zingiber officinale</name>
    <name type="common">Ginger</name>
    <name type="synonym">Amomum zingiber</name>
    <dbReference type="NCBI Taxonomy" id="94328"/>
    <lineage>
        <taxon>Eukaryota</taxon>
        <taxon>Viridiplantae</taxon>
        <taxon>Streptophyta</taxon>
        <taxon>Embryophyta</taxon>
        <taxon>Tracheophyta</taxon>
        <taxon>Spermatophyta</taxon>
        <taxon>Magnoliopsida</taxon>
        <taxon>Liliopsida</taxon>
        <taxon>Zingiberales</taxon>
        <taxon>Zingiberaceae</taxon>
        <taxon>Zingiber</taxon>
    </lineage>
</organism>
<evidence type="ECO:0000256" key="3">
    <source>
        <dbReference type="ARBA" id="ARBA00022691"/>
    </source>
</evidence>
<evidence type="ECO:0000259" key="4">
    <source>
        <dbReference type="Pfam" id="PF00891"/>
    </source>
</evidence>
<comment type="caution">
    <text evidence="6">The sequence shown here is derived from an EMBL/GenBank/DDBJ whole genome shotgun (WGS) entry which is preliminary data.</text>
</comment>
<dbReference type="InterPro" id="IPR016461">
    <property type="entry name" value="COMT-like"/>
</dbReference>
<evidence type="ECO:0000313" key="7">
    <source>
        <dbReference type="Proteomes" id="UP000734854"/>
    </source>
</evidence>
<dbReference type="Gene3D" id="1.10.10.10">
    <property type="entry name" value="Winged helix-like DNA-binding domain superfamily/Winged helix DNA-binding domain"/>
    <property type="match status" value="1"/>
</dbReference>
<dbReference type="InterPro" id="IPR036390">
    <property type="entry name" value="WH_DNA-bd_sf"/>
</dbReference>
<gene>
    <name evidence="6" type="ORF">ZIOFF_051172</name>
</gene>
<dbReference type="InterPro" id="IPR036388">
    <property type="entry name" value="WH-like_DNA-bd_sf"/>
</dbReference>
<dbReference type="SUPFAM" id="SSF46785">
    <property type="entry name" value="Winged helix' DNA-binding domain"/>
    <property type="match status" value="1"/>
</dbReference>
<dbReference type="InterPro" id="IPR029063">
    <property type="entry name" value="SAM-dependent_MTases_sf"/>
</dbReference>
<name>A0A8J5FQY9_ZINOF</name>
<dbReference type="FunFam" id="1.10.10.10:FF:000213">
    <property type="entry name" value="Coniferyl alcohol 9-O-methyltransferase"/>
    <property type="match status" value="1"/>
</dbReference>
<evidence type="ECO:0000256" key="2">
    <source>
        <dbReference type="ARBA" id="ARBA00022679"/>
    </source>
</evidence>
<dbReference type="GO" id="GO:0008757">
    <property type="term" value="F:S-adenosylmethionine-dependent methyltransferase activity"/>
    <property type="evidence" value="ECO:0007669"/>
    <property type="project" value="UniProtKB-ARBA"/>
</dbReference>
<dbReference type="PANTHER" id="PTHR11746">
    <property type="entry name" value="O-METHYLTRANSFERASE"/>
    <property type="match status" value="1"/>
</dbReference>
<proteinExistence type="predicted"/>
<dbReference type="FunFam" id="3.40.50.150:FF:000057">
    <property type="entry name" value="O-methyltransferase ZRP4"/>
    <property type="match status" value="1"/>
</dbReference>
<keyword evidence="1" id="KW-0489">Methyltransferase</keyword>
<dbReference type="GO" id="GO:0032259">
    <property type="term" value="P:methylation"/>
    <property type="evidence" value="ECO:0007669"/>
    <property type="project" value="UniProtKB-KW"/>
</dbReference>
<evidence type="ECO:0000259" key="5">
    <source>
        <dbReference type="Pfam" id="PF08100"/>
    </source>
</evidence>
<dbReference type="Pfam" id="PF00891">
    <property type="entry name" value="Methyltransf_2"/>
    <property type="match status" value="1"/>
</dbReference>
<feature type="domain" description="O-methyltransferase C-terminal" evidence="4">
    <location>
        <begin position="449"/>
        <end position="662"/>
    </location>
</feature>
<dbReference type="AlphaFoldDB" id="A0A8J5FQY9"/>
<dbReference type="SUPFAM" id="SSF53335">
    <property type="entry name" value="S-adenosyl-L-methionine-dependent methyltransferases"/>
    <property type="match status" value="1"/>
</dbReference>
<dbReference type="PROSITE" id="PS51683">
    <property type="entry name" value="SAM_OMT_II"/>
    <property type="match status" value="1"/>
</dbReference>
<accession>A0A8J5FQY9</accession>